<dbReference type="SUPFAM" id="SSF81321">
    <property type="entry name" value="Family A G protein-coupled receptor-like"/>
    <property type="match status" value="1"/>
</dbReference>
<evidence type="ECO:0000256" key="6">
    <source>
        <dbReference type="ARBA" id="ARBA00023040"/>
    </source>
</evidence>
<evidence type="ECO:0000256" key="8">
    <source>
        <dbReference type="ARBA" id="ARBA00023157"/>
    </source>
</evidence>
<evidence type="ECO:0000256" key="9">
    <source>
        <dbReference type="ARBA" id="ARBA00023170"/>
    </source>
</evidence>
<accession>A0A9D3LTI8</accession>
<comment type="caution">
    <text evidence="14">The sequence shown here is derived from an EMBL/GenBank/DDBJ whole genome shotgun (WGS) entry which is preliminary data.</text>
</comment>
<dbReference type="Gene3D" id="1.20.1070.10">
    <property type="entry name" value="Rhodopsin 7-helix transmembrane proteins"/>
    <property type="match status" value="1"/>
</dbReference>
<dbReference type="InterPro" id="IPR001634">
    <property type="entry name" value="Adenosn_rcpt"/>
</dbReference>
<dbReference type="AlphaFoldDB" id="A0A9D3LTI8"/>
<evidence type="ECO:0000256" key="7">
    <source>
        <dbReference type="ARBA" id="ARBA00023136"/>
    </source>
</evidence>
<dbReference type="PRINTS" id="PR00424">
    <property type="entry name" value="ADENOSINER"/>
</dbReference>
<feature type="transmembrane region" description="Helical" evidence="12">
    <location>
        <begin position="6"/>
        <end position="30"/>
    </location>
</feature>
<comment type="function">
    <text evidence="12">Receptor for adenosine. The activity of this receptor is mediated by G proteins which inhibit adenylyl cyclase.</text>
</comment>
<name>A0A9D3LTI8_ANGAN</name>
<dbReference type="PRINTS" id="PR00237">
    <property type="entry name" value="GPCRRHODOPSN"/>
</dbReference>
<dbReference type="InterPro" id="IPR000466">
    <property type="entry name" value="Adeno_A3_rcpt"/>
</dbReference>
<evidence type="ECO:0000313" key="14">
    <source>
        <dbReference type="EMBL" id="KAG5835374.1"/>
    </source>
</evidence>
<dbReference type="GO" id="GO:0030425">
    <property type="term" value="C:dendrite"/>
    <property type="evidence" value="ECO:0007669"/>
    <property type="project" value="TreeGrafter"/>
</dbReference>
<keyword evidence="4 12" id="KW-0812">Transmembrane</keyword>
<evidence type="ECO:0000259" key="13">
    <source>
        <dbReference type="PROSITE" id="PS50262"/>
    </source>
</evidence>
<dbReference type="PROSITE" id="PS50262">
    <property type="entry name" value="G_PROTEIN_RECEP_F1_2"/>
    <property type="match status" value="1"/>
</dbReference>
<dbReference type="Pfam" id="PF00001">
    <property type="entry name" value="7tm_1"/>
    <property type="match status" value="1"/>
</dbReference>
<dbReference type="GO" id="GO:0005886">
    <property type="term" value="C:plasma membrane"/>
    <property type="evidence" value="ECO:0007669"/>
    <property type="project" value="UniProtKB-SubCell"/>
</dbReference>
<reference evidence="14" key="1">
    <citation type="submission" date="2021-01" db="EMBL/GenBank/DDBJ databases">
        <title>A chromosome-scale assembly of European eel, Anguilla anguilla.</title>
        <authorList>
            <person name="Henkel C."/>
            <person name="Jong-Raadsen S.A."/>
            <person name="Dufour S."/>
            <person name="Weltzien F.-A."/>
            <person name="Palstra A.P."/>
            <person name="Pelster B."/>
            <person name="Spaink H.P."/>
            <person name="Van Den Thillart G.E."/>
            <person name="Jansen H."/>
            <person name="Zahm M."/>
            <person name="Klopp C."/>
            <person name="Cedric C."/>
            <person name="Louis A."/>
            <person name="Berthelot C."/>
            <person name="Parey E."/>
            <person name="Roest Crollius H."/>
            <person name="Montfort J."/>
            <person name="Robinson-Rechavi M."/>
            <person name="Bucao C."/>
            <person name="Bouchez O."/>
            <person name="Gislard M."/>
            <person name="Lluch J."/>
            <person name="Milhes M."/>
            <person name="Lampietro C."/>
            <person name="Lopez Roques C."/>
            <person name="Donnadieu C."/>
            <person name="Braasch I."/>
            <person name="Desvignes T."/>
            <person name="Postlethwait J."/>
            <person name="Bobe J."/>
            <person name="Guiguen Y."/>
            <person name="Dirks R."/>
        </authorList>
    </citation>
    <scope>NUCLEOTIDE SEQUENCE</scope>
    <source>
        <strain evidence="14">Tag_6206</strain>
        <tissue evidence="14">Liver</tissue>
    </source>
</reference>
<evidence type="ECO:0000256" key="10">
    <source>
        <dbReference type="ARBA" id="ARBA00023180"/>
    </source>
</evidence>
<gene>
    <name evidence="14" type="ORF">ANANG_G00243230</name>
</gene>
<evidence type="ECO:0000256" key="11">
    <source>
        <dbReference type="ARBA" id="ARBA00023224"/>
    </source>
</evidence>
<evidence type="ECO:0000256" key="12">
    <source>
        <dbReference type="RuleBase" id="RU201114"/>
    </source>
</evidence>
<keyword evidence="10 12" id="KW-0325">Glycoprotein</keyword>
<dbReference type="PROSITE" id="PS00237">
    <property type="entry name" value="G_PROTEIN_RECEP_F1_1"/>
    <property type="match status" value="1"/>
</dbReference>
<evidence type="ECO:0000256" key="2">
    <source>
        <dbReference type="ARBA" id="ARBA00021738"/>
    </source>
</evidence>
<dbReference type="PANTHER" id="PTHR24246">
    <property type="entry name" value="OLFACTORY RECEPTOR AND ADENOSINE RECEPTOR"/>
    <property type="match status" value="1"/>
</dbReference>
<feature type="transmembrane region" description="Helical" evidence="12">
    <location>
        <begin position="78"/>
        <end position="100"/>
    </location>
</feature>
<feature type="transmembrane region" description="Helical" evidence="12">
    <location>
        <begin position="174"/>
        <end position="196"/>
    </location>
</feature>
<dbReference type="InterPro" id="IPR017452">
    <property type="entry name" value="GPCR_Rhodpsn_7TM"/>
</dbReference>
<feature type="transmembrane region" description="Helical" evidence="12">
    <location>
        <begin position="258"/>
        <end position="280"/>
    </location>
</feature>
<keyword evidence="8 12" id="KW-1015">Disulfide bond</keyword>
<dbReference type="GO" id="GO:0045202">
    <property type="term" value="C:synapse"/>
    <property type="evidence" value="ECO:0007669"/>
    <property type="project" value="TreeGrafter"/>
</dbReference>
<organism evidence="14 15">
    <name type="scientific">Anguilla anguilla</name>
    <name type="common">European freshwater eel</name>
    <name type="synonym">Muraena anguilla</name>
    <dbReference type="NCBI Taxonomy" id="7936"/>
    <lineage>
        <taxon>Eukaryota</taxon>
        <taxon>Metazoa</taxon>
        <taxon>Chordata</taxon>
        <taxon>Craniata</taxon>
        <taxon>Vertebrata</taxon>
        <taxon>Euteleostomi</taxon>
        <taxon>Actinopterygii</taxon>
        <taxon>Neopterygii</taxon>
        <taxon>Teleostei</taxon>
        <taxon>Anguilliformes</taxon>
        <taxon>Anguillidae</taxon>
        <taxon>Anguilla</taxon>
    </lineage>
</organism>
<evidence type="ECO:0000256" key="1">
    <source>
        <dbReference type="ARBA" id="ARBA00004651"/>
    </source>
</evidence>
<dbReference type="GO" id="GO:0001609">
    <property type="term" value="F:G protein-coupled adenosine receptor activity"/>
    <property type="evidence" value="ECO:0007669"/>
    <property type="project" value="UniProtKB-UniRule"/>
</dbReference>
<dbReference type="Proteomes" id="UP001044222">
    <property type="component" value="Chromosome 14"/>
</dbReference>
<evidence type="ECO:0000313" key="15">
    <source>
        <dbReference type="Proteomes" id="UP001044222"/>
    </source>
</evidence>
<dbReference type="EMBL" id="JAFIRN010000014">
    <property type="protein sequence ID" value="KAG5835374.1"/>
    <property type="molecule type" value="Genomic_DNA"/>
</dbReference>
<dbReference type="PRINTS" id="PR00555">
    <property type="entry name" value="ADENOSINEA3R"/>
</dbReference>
<comment type="similarity">
    <text evidence="12">Belongs to the G-protein coupled receptor 1 family.</text>
</comment>
<keyword evidence="9 12" id="KW-0675">Receptor</keyword>
<feature type="transmembrane region" description="Helical" evidence="12">
    <location>
        <begin position="121"/>
        <end position="144"/>
    </location>
</feature>
<dbReference type="PANTHER" id="PTHR24246:SF54">
    <property type="entry name" value="ADENOSINE RECEPTOR A1-RELATED"/>
    <property type="match status" value="1"/>
</dbReference>
<feature type="transmembrane region" description="Helical" evidence="12">
    <location>
        <begin position="42"/>
        <end position="66"/>
    </location>
</feature>
<dbReference type="SMART" id="SM01381">
    <property type="entry name" value="7TM_GPCR_Srsx"/>
    <property type="match status" value="1"/>
</dbReference>
<keyword evidence="15" id="KW-1185">Reference proteome</keyword>
<dbReference type="CDD" id="cd14968">
    <property type="entry name" value="7tmA_Adenosine_R"/>
    <property type="match status" value="1"/>
</dbReference>
<evidence type="ECO:0000256" key="5">
    <source>
        <dbReference type="ARBA" id="ARBA00022989"/>
    </source>
</evidence>
<dbReference type="InterPro" id="IPR000276">
    <property type="entry name" value="GPCR_Rhodpsn"/>
</dbReference>
<proteinExistence type="inferred from homology"/>
<feature type="domain" description="G-protein coupled receptors family 1 profile" evidence="13">
    <location>
        <begin position="23"/>
        <end position="278"/>
    </location>
</feature>
<evidence type="ECO:0000256" key="3">
    <source>
        <dbReference type="ARBA" id="ARBA00022475"/>
    </source>
</evidence>
<keyword evidence="5 12" id="KW-1133">Transmembrane helix</keyword>
<keyword evidence="6 12" id="KW-0297">G-protein coupled receptor</keyword>
<keyword evidence="11 12" id="KW-0807">Transducer</keyword>
<protein>
    <recommendedName>
        <fullName evidence="2 12">Adenosine receptor A3</fullName>
    </recommendedName>
</protein>
<feature type="transmembrane region" description="Helical" evidence="12">
    <location>
        <begin position="228"/>
        <end position="252"/>
    </location>
</feature>
<keyword evidence="7 12" id="KW-0472">Membrane</keyword>
<sequence length="337" mass="37614">MDSVAGAVYVVLELLIAVMCCLGNLLAIWAVRASGSLRKPTFCFMASLAAADFLVGAVAIPVAVLVDGRVSTSFNSCLFLSCVTLLLVQASILMLLVIAVDRHLRVQMPLRYKRSFTQRRCWAVVGACWLLAFAFSFTPMFGWYNRQTLAKMVMENSTTIVCTFLSVMPMTYLVYFQFFGCTLLPLLVMCALYVHVFRSISKRLQRSQAPGAESHAYYAKERKLAKSLLLVLVLFAIGWLPLSIMNCVTIFGGDVPLVAIYIGILLTHANSAVNPVVYAFKVPKIRSAYLRAWRKCALCWQQGVSQSTESKDFSTRTKSIEDLTKERDYSESNRHTV</sequence>
<keyword evidence="3 12" id="KW-1003">Cell membrane</keyword>
<evidence type="ECO:0000256" key="4">
    <source>
        <dbReference type="ARBA" id="ARBA00022692"/>
    </source>
</evidence>
<comment type="subcellular location">
    <subcellularLocation>
        <location evidence="1 12">Cell membrane</location>
        <topology evidence="1 12">Multi-pass membrane protein</topology>
    </subcellularLocation>
</comment>